<evidence type="ECO:0000259" key="6">
    <source>
        <dbReference type="Pfam" id="PF02900"/>
    </source>
</evidence>
<dbReference type="Pfam" id="PF02900">
    <property type="entry name" value="LigB"/>
    <property type="match status" value="1"/>
</dbReference>
<comment type="cofactor">
    <cofactor evidence="1">
        <name>Zn(2+)</name>
        <dbReference type="ChEBI" id="CHEBI:29105"/>
    </cofactor>
</comment>
<dbReference type="AlphaFoldDB" id="A0A7C5DCU4"/>
<feature type="domain" description="Extradiol ring-cleavage dioxygenase class III enzyme subunit B" evidence="6">
    <location>
        <begin position="17"/>
        <end position="255"/>
    </location>
</feature>
<dbReference type="GO" id="GO:0008270">
    <property type="term" value="F:zinc ion binding"/>
    <property type="evidence" value="ECO:0007669"/>
    <property type="project" value="InterPro"/>
</dbReference>
<dbReference type="CDD" id="cd07363">
    <property type="entry name" value="45_DOPA_Dioxygenase"/>
    <property type="match status" value="1"/>
</dbReference>
<dbReference type="PIRSF" id="PIRSF006157">
    <property type="entry name" value="Doxgns_DODA"/>
    <property type="match status" value="1"/>
</dbReference>
<dbReference type="EMBL" id="DRTB01000036">
    <property type="protein sequence ID" value="HHE04520.1"/>
    <property type="molecule type" value="Genomic_DNA"/>
</dbReference>
<evidence type="ECO:0000256" key="1">
    <source>
        <dbReference type="ARBA" id="ARBA00001947"/>
    </source>
</evidence>
<dbReference type="GO" id="GO:0016702">
    <property type="term" value="F:oxidoreductase activity, acting on single donors with incorporation of molecular oxygen, incorporation of two atoms of oxygen"/>
    <property type="evidence" value="ECO:0007669"/>
    <property type="project" value="UniProtKB-ARBA"/>
</dbReference>
<sequence length="277" mass="31794">MGKLFELLPVSKKMPVIFTSHGNPMDITLPAYGNDFIKYLNYLSEELSKKYQPKAVLVISAHWGTQGTFINSDPFPKTIFDYYGFPKEYYSDTLKYPAPGSPEIAKVIAADIDQLKTTKEWGFDHGNWPVMKHLFPKAEIPVLQLSIDYTKSPQDHYNLALKLKKYREKGILIIGSGAIVHNLNEAMGRMFNGDKRVFGWDKEFDDYIKLQIDNRNIENIIEYEKHKYGIRAVPSPEHYVPLIYVMALLDKSDKIVHTYEGLLPAFSNRSFIAESSD</sequence>
<evidence type="ECO:0000256" key="3">
    <source>
        <dbReference type="ARBA" id="ARBA00022723"/>
    </source>
</evidence>
<dbReference type="InterPro" id="IPR014436">
    <property type="entry name" value="Extradiol_dOase_DODA"/>
</dbReference>
<gene>
    <name evidence="7" type="ORF">ENL19_00495</name>
</gene>
<evidence type="ECO:0000256" key="5">
    <source>
        <dbReference type="ARBA" id="ARBA00023002"/>
    </source>
</evidence>
<evidence type="ECO:0000256" key="4">
    <source>
        <dbReference type="ARBA" id="ARBA00022833"/>
    </source>
</evidence>
<evidence type="ECO:0000256" key="2">
    <source>
        <dbReference type="ARBA" id="ARBA00007581"/>
    </source>
</evidence>
<keyword evidence="7" id="KW-0223">Dioxygenase</keyword>
<name>A0A7C5DCU4_UNCW3</name>
<keyword evidence="4" id="KW-0862">Zinc</keyword>
<dbReference type="Gene3D" id="3.40.830.10">
    <property type="entry name" value="LigB-like"/>
    <property type="match status" value="1"/>
</dbReference>
<dbReference type="PANTHER" id="PTHR30096">
    <property type="entry name" value="4,5-DOPA DIOXYGENASE EXTRADIOL-LIKE PROTEIN"/>
    <property type="match status" value="1"/>
</dbReference>
<dbReference type="Proteomes" id="UP000886110">
    <property type="component" value="Unassembled WGS sequence"/>
</dbReference>
<dbReference type="InterPro" id="IPR004183">
    <property type="entry name" value="Xdiol_dOase_suB"/>
</dbReference>
<accession>A0A7C5DCU4</accession>
<protein>
    <submittedName>
        <fullName evidence="7">Dioxygenase</fullName>
    </submittedName>
</protein>
<comment type="caution">
    <text evidence="7">The sequence shown here is derived from an EMBL/GenBank/DDBJ whole genome shotgun (WGS) entry which is preliminary data.</text>
</comment>
<proteinExistence type="inferred from homology"/>
<dbReference type="SUPFAM" id="SSF53213">
    <property type="entry name" value="LigB-like"/>
    <property type="match status" value="1"/>
</dbReference>
<dbReference type="GO" id="GO:0008198">
    <property type="term" value="F:ferrous iron binding"/>
    <property type="evidence" value="ECO:0007669"/>
    <property type="project" value="InterPro"/>
</dbReference>
<evidence type="ECO:0000313" key="7">
    <source>
        <dbReference type="EMBL" id="HHE04520.1"/>
    </source>
</evidence>
<dbReference type="PANTHER" id="PTHR30096:SF0">
    <property type="entry name" value="4,5-DOPA DIOXYGENASE EXTRADIOL-LIKE PROTEIN"/>
    <property type="match status" value="1"/>
</dbReference>
<keyword evidence="3" id="KW-0479">Metal-binding</keyword>
<reference evidence="7" key="1">
    <citation type="journal article" date="2020" name="mSystems">
        <title>Genome- and Community-Level Interaction Insights into Carbon Utilization and Element Cycling Functions of Hydrothermarchaeota in Hydrothermal Sediment.</title>
        <authorList>
            <person name="Zhou Z."/>
            <person name="Liu Y."/>
            <person name="Xu W."/>
            <person name="Pan J."/>
            <person name="Luo Z.H."/>
            <person name="Li M."/>
        </authorList>
    </citation>
    <scope>NUCLEOTIDE SEQUENCE [LARGE SCALE GENOMIC DNA]</scope>
    <source>
        <strain evidence="7">HyVt-74</strain>
    </source>
</reference>
<comment type="similarity">
    <text evidence="2">Belongs to the DODA-type extradiol aromatic ring-opening dioxygenase family.</text>
</comment>
<keyword evidence="5" id="KW-0560">Oxidoreductase</keyword>
<organism evidence="7">
    <name type="scientific">candidate division WOR-3 bacterium</name>
    <dbReference type="NCBI Taxonomy" id="2052148"/>
    <lineage>
        <taxon>Bacteria</taxon>
        <taxon>Bacteria division WOR-3</taxon>
    </lineage>
</organism>